<dbReference type="InParanoid" id="A0A1D6GR13"/>
<proteinExistence type="predicted"/>
<dbReference type="SUPFAM" id="SSF51905">
    <property type="entry name" value="FAD/NAD(P)-binding domain"/>
    <property type="match status" value="2"/>
</dbReference>
<dbReference type="eggNOG" id="ENOG502S0D0">
    <property type="taxonomic scope" value="Eukaryota"/>
</dbReference>
<dbReference type="ExpressionAtlas" id="A0A1D6GR13">
    <property type="expression patterns" value="baseline"/>
</dbReference>
<dbReference type="Gene3D" id="3.50.50.60">
    <property type="entry name" value="FAD/NAD(P)-binding domain"/>
    <property type="match status" value="1"/>
</dbReference>
<sequence>MPPTVVPSAAVAAAVEEEMRWRQLDRGVSAVSFGFVATAILVSMFLAMAILEHFLHPPTHTLGHAPPRGIRRQLRFFLGRGGERADAPGSDLEAARKLQGHAPLEVVCSLEPNISLMLNPSRLQSPNCIQICRRLNSNKFCSYGENARRKPHTPSAIVIGGGFAGLAAADALRNASFQVILLMHFTLTTLLGFQSIWEHLDEFHSFELSPCAQKFILKECIECFFSSFLLRRLLGVCEENPLAPIIGRLGLPLYRKSGDDSVSQKDLVRTSVS</sequence>
<evidence type="ECO:0000313" key="1">
    <source>
        <dbReference type="EMBL" id="AQK65554.1"/>
    </source>
</evidence>
<dbReference type="AlphaFoldDB" id="A0A1D6GR13"/>
<dbReference type="EMBL" id="CM000781">
    <property type="protein sequence ID" value="AQK65554.1"/>
    <property type="molecule type" value="Genomic_DNA"/>
</dbReference>
<reference evidence="1" key="1">
    <citation type="submission" date="2015-12" db="EMBL/GenBank/DDBJ databases">
        <title>Update maize B73 reference genome by single molecule sequencing technologies.</title>
        <authorList>
            <consortium name="Maize Genome Sequencing Project"/>
            <person name="Ware D."/>
        </authorList>
    </citation>
    <scope>NUCLEOTIDE SEQUENCE</scope>
    <source>
        <tissue evidence="1">Seedling</tissue>
    </source>
</reference>
<organism evidence="1">
    <name type="scientific">Zea mays</name>
    <name type="common">Maize</name>
    <dbReference type="NCBI Taxonomy" id="4577"/>
    <lineage>
        <taxon>Eukaryota</taxon>
        <taxon>Viridiplantae</taxon>
        <taxon>Streptophyta</taxon>
        <taxon>Embryophyta</taxon>
        <taxon>Tracheophyta</taxon>
        <taxon>Spermatophyta</taxon>
        <taxon>Magnoliopsida</taxon>
        <taxon>Liliopsida</taxon>
        <taxon>Poales</taxon>
        <taxon>Poaceae</taxon>
        <taxon>PACMAD clade</taxon>
        <taxon>Panicoideae</taxon>
        <taxon>Andropogonodae</taxon>
        <taxon>Andropogoneae</taxon>
        <taxon>Tripsacinae</taxon>
        <taxon>Zea</taxon>
    </lineage>
</organism>
<name>A0A1D6GR13_MAIZE</name>
<dbReference type="InterPro" id="IPR036188">
    <property type="entry name" value="FAD/NAD-bd_sf"/>
</dbReference>
<accession>A0A1D6GR13</accession>
<dbReference type="PANTHER" id="PTHR33728">
    <property type="entry name" value="CTTNBP 2 AMINO-TERMINAL-LIKE PROTEIN"/>
    <property type="match status" value="1"/>
</dbReference>
<dbReference type="PANTHER" id="PTHR33728:SF21">
    <property type="entry name" value="TRANSMEMBRANE PROTEIN"/>
    <property type="match status" value="1"/>
</dbReference>
<dbReference type="PaxDb" id="4577-GRMZM2G065268_P01"/>
<dbReference type="STRING" id="4577.A0A1D6GR13"/>
<protein>
    <submittedName>
        <fullName evidence="1">Uncharacterized protein</fullName>
    </submittedName>
</protein>
<gene>
    <name evidence="1" type="ORF">ZEAMMB73_Zm00001d014216</name>
</gene>